<feature type="compositionally biased region" description="Polar residues" evidence="4">
    <location>
        <begin position="59"/>
        <end position="69"/>
    </location>
</feature>
<dbReference type="Gene3D" id="1.20.870.10">
    <property type="entry name" value="Son of sevenless (SoS) protein Chain: S domain 1"/>
    <property type="match status" value="1"/>
</dbReference>
<dbReference type="CDD" id="cd00155">
    <property type="entry name" value="RasGEF"/>
    <property type="match status" value="1"/>
</dbReference>
<dbReference type="GO" id="GO:0005085">
    <property type="term" value="F:guanyl-nucleotide exchange factor activity"/>
    <property type="evidence" value="ECO:0007669"/>
    <property type="project" value="UniProtKB-KW"/>
</dbReference>
<feature type="region of interest" description="Disordered" evidence="4">
    <location>
        <begin position="1"/>
        <end position="20"/>
    </location>
</feature>
<sequence>MECNRNATLHSTDLQQEVNSDASRIAANAAEETRRQSGGRFARRAKSFKDEFLDKINQKIRSPSLTRSHSPPAHHKNRKMKQKKVNVGESAASDESLNDSPKIHRTVIETKEKDIDNAYNFVKKISNALRYLRDVVEKDKLEQLPGASSILLEIFVTGYAELSAYLIRNEQSTYLITATNQVYNSLANLIKWSDSVLLYDYAALDRESVAFIVDNVQESVKSLVHLCVERHRNTALNSSNQEDINVRDSGHSSGFNVQITPCVTPLDISNNHRNSLPESTPSTPKQLCSQHVRNHSHVESGLQNHKKAQCFPYDKVTHSMSSDSILTSSDNTYFPPPKPPLIIRDSFGSDRESVFIRNEVPPPLPPKNVHNRVNTSQSNLDHSFSSHSSSIDSHLNSTPNFCRYSADDLLSAAANYDRSTLKQSSNRFPPSNTDREEQQRCCLSEQYSNNFSYSNCTRFSSSSQPAHSSTSECLNASREKISDRMRLLSLDLGDQSPPEIPVKLRAKNARKYSVDVVRPPSQYDNIPDIIVANQSTESLNLQETHGYLVNSHSLSCHEYLRNHVNGTTADDENKPPPLPPKKRNVMTYIHVVGSYCGPNDAAMNLYRHSVHTYHIVNHQNRNQTQTLKQLELSFSQQKMLSTRSFSTATTDSGDSLLSIESGSDSSSQFSDFIHKSNNTDVPPQLPPKKSKLVSPRVKEMHKMLLSSPNCVNAITSLPPKKPSLSPKPRCSSPKMETKFEDEVPTGPLDELDVTEYLVYKKEGDDGPDIRGGPVDALVVKASEVLKKDFLFQEAFISTYRTILSPMALIEKLLYRYNKFIHVSDNRQKAAKGAFALLVRVVDDLCVGDCSDSLLEFIYQLVSKGDLALARVMRSKVIEKLEGRRNAMNSQPILLSSLAVTTKQCNLNEFKSEVIAEQMTLLDAELFEKIEVAEVLLWTREQKEELIPNLNEFTEHFNKMSYWTRTRVLELDDAKDREKLMLKFIKVMKHLKKLNNFNSYLALLSALDSAPIRRLEWQRNITDAMKEYSTLIDSSSSFRAYRHALAETEPPCIPYIGLILQDLTFVHIGNNDYLSDGTINFAKRVQIFNILDQMRRFRNSHYPFKKNETLMAYFNNFEDYINEEAIWQISESIKPRGSNHTSK</sequence>
<gene>
    <name evidence="7" type="ORF">B4U80_02553</name>
</gene>
<dbReference type="InterPro" id="IPR001895">
    <property type="entry name" value="RASGEF_cat_dom"/>
</dbReference>
<keyword evidence="1 3" id="KW-0344">Guanine-nucleotide releasing factor</keyword>
<feature type="domain" description="N-terminal Ras-GEF" evidence="6">
    <location>
        <begin position="765"/>
        <end position="884"/>
    </location>
</feature>
<dbReference type="PROSITE" id="PS50009">
    <property type="entry name" value="RASGEF_CAT"/>
    <property type="match status" value="1"/>
</dbReference>
<dbReference type="InterPro" id="IPR008937">
    <property type="entry name" value="Ras-like_GEF"/>
</dbReference>
<dbReference type="VEuPathDB" id="VectorBase:LDEU004631"/>
<feature type="compositionally biased region" description="Basic residues" evidence="4">
    <location>
        <begin position="72"/>
        <end position="84"/>
    </location>
</feature>
<dbReference type="PROSITE" id="PS00720">
    <property type="entry name" value="RASGEF"/>
    <property type="match status" value="1"/>
</dbReference>
<evidence type="ECO:0000313" key="7">
    <source>
        <dbReference type="EMBL" id="RWS27410.1"/>
    </source>
</evidence>
<dbReference type="Proteomes" id="UP000288716">
    <property type="component" value="Unassembled WGS sequence"/>
</dbReference>
<feature type="region of interest" description="Disordered" evidence="4">
    <location>
        <begin position="358"/>
        <end position="387"/>
    </location>
</feature>
<reference evidence="7 8" key="1">
    <citation type="journal article" date="2018" name="Gigascience">
        <title>Genomes of trombidid mites reveal novel predicted allergens and laterally-transferred genes associated with secondary metabolism.</title>
        <authorList>
            <person name="Dong X."/>
            <person name="Chaisiri K."/>
            <person name="Xia D."/>
            <person name="Armstrong S.D."/>
            <person name="Fang Y."/>
            <person name="Donnelly M.J."/>
            <person name="Kadowaki T."/>
            <person name="McGarry J.W."/>
            <person name="Darby A.C."/>
            <person name="Makepeace B.L."/>
        </authorList>
    </citation>
    <scope>NUCLEOTIDE SEQUENCE [LARGE SCALE GENOMIC DNA]</scope>
    <source>
        <strain evidence="7">UoL-UT</strain>
    </source>
</reference>
<dbReference type="Gene3D" id="1.10.840.10">
    <property type="entry name" value="Ras guanine-nucleotide exchange factors catalytic domain"/>
    <property type="match status" value="1"/>
</dbReference>
<dbReference type="GO" id="GO:0007265">
    <property type="term" value="P:Ras protein signal transduction"/>
    <property type="evidence" value="ECO:0007669"/>
    <property type="project" value="TreeGrafter"/>
</dbReference>
<feature type="region of interest" description="Disordered" evidence="4">
    <location>
        <begin position="59"/>
        <end position="100"/>
    </location>
</feature>
<dbReference type="AlphaFoldDB" id="A0A443SIR7"/>
<evidence type="ECO:0000259" key="5">
    <source>
        <dbReference type="PROSITE" id="PS50009"/>
    </source>
</evidence>
<dbReference type="InterPro" id="IPR019804">
    <property type="entry name" value="Ras_G-nucl-exch_fac_CS"/>
</dbReference>
<accession>A0A443SIR7</accession>
<organism evidence="7 8">
    <name type="scientific">Leptotrombidium deliense</name>
    <dbReference type="NCBI Taxonomy" id="299467"/>
    <lineage>
        <taxon>Eukaryota</taxon>
        <taxon>Metazoa</taxon>
        <taxon>Ecdysozoa</taxon>
        <taxon>Arthropoda</taxon>
        <taxon>Chelicerata</taxon>
        <taxon>Arachnida</taxon>
        <taxon>Acari</taxon>
        <taxon>Acariformes</taxon>
        <taxon>Trombidiformes</taxon>
        <taxon>Prostigmata</taxon>
        <taxon>Anystina</taxon>
        <taxon>Parasitengona</taxon>
        <taxon>Trombiculoidea</taxon>
        <taxon>Trombiculidae</taxon>
        <taxon>Leptotrombidium</taxon>
    </lineage>
</organism>
<name>A0A443SIR7_9ACAR</name>
<comment type="caution">
    <text evidence="7">The sequence shown here is derived from an EMBL/GenBank/DDBJ whole genome shotgun (WGS) entry which is preliminary data.</text>
</comment>
<feature type="region of interest" description="Disordered" evidence="4">
    <location>
        <begin position="667"/>
        <end position="690"/>
    </location>
</feature>
<dbReference type="InterPro" id="IPR036964">
    <property type="entry name" value="RASGEF_cat_dom_sf"/>
</dbReference>
<dbReference type="PROSITE" id="PS50212">
    <property type="entry name" value="RASGEF_NTER"/>
    <property type="match status" value="1"/>
</dbReference>
<dbReference type="PANTHER" id="PTHR23113:SF224">
    <property type="entry name" value="RAP GUANINE NUCLEOTIDE EXCHANGE FACTOR 1"/>
    <property type="match status" value="1"/>
</dbReference>
<keyword evidence="8" id="KW-1185">Reference proteome</keyword>
<dbReference type="OrthoDB" id="25179at2759"/>
<dbReference type="SMART" id="SM00229">
    <property type="entry name" value="RasGEFN"/>
    <property type="match status" value="1"/>
</dbReference>
<protein>
    <recommendedName>
        <fullName evidence="2">CRK SH3-binding GNRP</fullName>
    </recommendedName>
</protein>
<dbReference type="InterPro" id="IPR000651">
    <property type="entry name" value="Ras-like_Gua-exchang_fac_N"/>
</dbReference>
<evidence type="ECO:0000256" key="3">
    <source>
        <dbReference type="PROSITE-ProRule" id="PRU00168"/>
    </source>
</evidence>
<evidence type="ECO:0000256" key="1">
    <source>
        <dbReference type="ARBA" id="ARBA00022658"/>
    </source>
</evidence>
<dbReference type="Pfam" id="PF00617">
    <property type="entry name" value="RasGEF"/>
    <property type="match status" value="1"/>
</dbReference>
<dbReference type="FunFam" id="1.10.840.10:FF:000009">
    <property type="entry name" value="rap guanine nucleotide exchange factor 1"/>
    <property type="match status" value="1"/>
</dbReference>
<evidence type="ECO:0000256" key="4">
    <source>
        <dbReference type="SAM" id="MobiDB-lite"/>
    </source>
</evidence>
<feature type="region of interest" description="Disordered" evidence="4">
    <location>
        <begin position="418"/>
        <end position="438"/>
    </location>
</feature>
<dbReference type="STRING" id="299467.A0A443SIR7"/>
<proteinExistence type="predicted"/>
<feature type="compositionally biased region" description="Low complexity" evidence="4">
    <location>
        <begin position="376"/>
        <end position="387"/>
    </location>
</feature>
<dbReference type="InterPro" id="IPR023578">
    <property type="entry name" value="Ras_GEF_dom_sf"/>
</dbReference>
<dbReference type="PANTHER" id="PTHR23113">
    <property type="entry name" value="GUANINE NUCLEOTIDE EXCHANGE FACTOR"/>
    <property type="match status" value="1"/>
</dbReference>
<feature type="compositionally biased region" description="Low complexity" evidence="4">
    <location>
        <begin position="716"/>
        <end position="734"/>
    </location>
</feature>
<evidence type="ECO:0000256" key="2">
    <source>
        <dbReference type="ARBA" id="ARBA00083313"/>
    </source>
</evidence>
<dbReference type="SMART" id="SM00147">
    <property type="entry name" value="RasGEF"/>
    <property type="match status" value="1"/>
</dbReference>
<dbReference type="GO" id="GO:0005886">
    <property type="term" value="C:plasma membrane"/>
    <property type="evidence" value="ECO:0007669"/>
    <property type="project" value="TreeGrafter"/>
</dbReference>
<evidence type="ECO:0000313" key="8">
    <source>
        <dbReference type="Proteomes" id="UP000288716"/>
    </source>
</evidence>
<dbReference type="EMBL" id="NCKV01002036">
    <property type="protein sequence ID" value="RWS27410.1"/>
    <property type="molecule type" value="Genomic_DNA"/>
</dbReference>
<feature type="domain" description="Ras-GEF" evidence="5">
    <location>
        <begin position="910"/>
        <end position="1135"/>
    </location>
</feature>
<evidence type="ECO:0000259" key="6">
    <source>
        <dbReference type="PROSITE" id="PS50212"/>
    </source>
</evidence>
<feature type="region of interest" description="Disordered" evidence="4">
    <location>
        <begin position="716"/>
        <end position="744"/>
    </location>
</feature>
<feature type="compositionally biased region" description="Polar residues" evidence="4">
    <location>
        <begin position="418"/>
        <end position="432"/>
    </location>
</feature>
<dbReference type="SUPFAM" id="SSF48366">
    <property type="entry name" value="Ras GEF"/>
    <property type="match status" value="1"/>
</dbReference>